<evidence type="ECO:0000313" key="1">
    <source>
        <dbReference type="EMBL" id="RAI42992.1"/>
    </source>
</evidence>
<dbReference type="EMBL" id="NPEX01000113">
    <property type="protein sequence ID" value="RAI42992.1"/>
    <property type="molecule type" value="Genomic_DNA"/>
</dbReference>
<dbReference type="OrthoDB" id="100177at2"/>
<dbReference type="RefSeq" id="WP_111420142.1">
    <property type="nucleotide sequence ID" value="NZ_NPEX01000113.1"/>
</dbReference>
<name>A0A327L0E9_9BRAD</name>
<dbReference type="SUPFAM" id="SSF48452">
    <property type="entry name" value="TPR-like"/>
    <property type="match status" value="1"/>
</dbReference>
<dbReference type="Gene3D" id="1.25.40.10">
    <property type="entry name" value="Tetratricopeptide repeat domain"/>
    <property type="match status" value="1"/>
</dbReference>
<sequence length="608" mass="65741">MLEQGDTSRPSDAAIVAALTRIVDSPRFRDSPQIAGFLRYVVERTLAGKADQIKGYTIAVEALGRDASFDPNSQSIVRTEAARLRQELARYYADAGRDDEIRITLPLGRYVPTFTRHSPPEAAASELAESEAVDFATTDVAPIPPPAASASAAPADAPARHAFRVPTVGLVLIAVVVYALLDAFVIDGRNLQPLPGPRAERATASPWRRGEPRIAIAPVATVGPHAGEVIEPAVLQDELINALSRFEDIVVVATDPNKPETAPGTDPNELSYVLVPALSRAGEGQTILSLRLISMPDRAVVWHDNYAVEDSGTAHPRMPDRLLLDITSALLQPFGVIPAAERRKLGDRPSSPYHCVLDAAELARYFDPQLRERTRACLETAIRDDPGFAYGHVLLARLHVRDYMFGYAGPDVLMPAVALARRAVELSPTSARAHYTLMNVQVARGFVQDGLEHGEKALALNPYDVRVLMQVGGQLVTTGDLKRGSDLLMQARSSTVSNPLPLTWALFLVAYLTDDLAAAALSVDRMPGDYDVNVLARALLAARRGNMALARATLAPLQERRSVWLADPRALFSRFMPARDIVERLGSDLDAILADGTGPAASEKAALR</sequence>
<keyword evidence="2" id="KW-1185">Reference proteome</keyword>
<comment type="caution">
    <text evidence="1">The sequence shown here is derived from an EMBL/GenBank/DDBJ whole genome shotgun (WGS) entry which is preliminary data.</text>
</comment>
<accession>A0A327L0E9</accession>
<dbReference type="Proteomes" id="UP000249130">
    <property type="component" value="Unassembled WGS sequence"/>
</dbReference>
<dbReference type="InterPro" id="IPR011990">
    <property type="entry name" value="TPR-like_helical_dom_sf"/>
</dbReference>
<reference evidence="1 2" key="1">
    <citation type="submission" date="2017-07" db="EMBL/GenBank/DDBJ databases">
        <title>Draft Genome Sequences of Select Purple Nonsulfur Bacteria.</title>
        <authorList>
            <person name="Lasarre B."/>
            <person name="Mckinlay J.B."/>
        </authorList>
    </citation>
    <scope>NUCLEOTIDE SEQUENCE [LARGE SCALE GENOMIC DNA]</scope>
    <source>
        <strain evidence="1 2">DSM 5909</strain>
    </source>
</reference>
<evidence type="ECO:0000313" key="2">
    <source>
        <dbReference type="Proteomes" id="UP000249130"/>
    </source>
</evidence>
<protein>
    <submittedName>
        <fullName evidence="1">Uncharacterized protein</fullName>
    </submittedName>
</protein>
<dbReference type="AlphaFoldDB" id="A0A327L0E9"/>
<proteinExistence type="predicted"/>
<organism evidence="1 2">
    <name type="scientific">Rhodoplanes roseus</name>
    <dbReference type="NCBI Taxonomy" id="29409"/>
    <lineage>
        <taxon>Bacteria</taxon>
        <taxon>Pseudomonadati</taxon>
        <taxon>Pseudomonadota</taxon>
        <taxon>Alphaproteobacteria</taxon>
        <taxon>Hyphomicrobiales</taxon>
        <taxon>Nitrobacteraceae</taxon>
        <taxon>Rhodoplanes</taxon>
    </lineage>
</organism>
<gene>
    <name evidence="1" type="ORF">CH341_16630</name>
</gene>